<gene>
    <name evidence="2" type="ORF">FCALED_LOCUS12824</name>
</gene>
<organism evidence="2 3">
    <name type="scientific">Funneliformis caledonium</name>
    <dbReference type="NCBI Taxonomy" id="1117310"/>
    <lineage>
        <taxon>Eukaryota</taxon>
        <taxon>Fungi</taxon>
        <taxon>Fungi incertae sedis</taxon>
        <taxon>Mucoromycota</taxon>
        <taxon>Glomeromycotina</taxon>
        <taxon>Glomeromycetes</taxon>
        <taxon>Glomerales</taxon>
        <taxon>Glomeraceae</taxon>
        <taxon>Funneliformis</taxon>
    </lineage>
</organism>
<keyword evidence="3" id="KW-1185">Reference proteome</keyword>
<sequence>MDSSSVKNNQNNSNKIQKKRGESQKRSWVWDWFVSNDRIATCQVEIITSKICGKKYQHRSSTGILIDYLS</sequence>
<dbReference type="OrthoDB" id="2444313at2759"/>
<reference evidence="2" key="1">
    <citation type="submission" date="2021-06" db="EMBL/GenBank/DDBJ databases">
        <authorList>
            <person name="Kallberg Y."/>
            <person name="Tangrot J."/>
            <person name="Rosling A."/>
        </authorList>
    </citation>
    <scope>NUCLEOTIDE SEQUENCE</scope>
    <source>
        <strain evidence="2">UK204</strain>
    </source>
</reference>
<feature type="compositionally biased region" description="Low complexity" evidence="1">
    <location>
        <begin position="1"/>
        <end position="15"/>
    </location>
</feature>
<protein>
    <submittedName>
        <fullName evidence="2">9528_t:CDS:1</fullName>
    </submittedName>
</protein>
<feature type="non-terminal residue" evidence="2">
    <location>
        <position position="70"/>
    </location>
</feature>
<dbReference type="AlphaFoldDB" id="A0A9N9ENN5"/>
<feature type="region of interest" description="Disordered" evidence="1">
    <location>
        <begin position="1"/>
        <end position="25"/>
    </location>
</feature>
<dbReference type="EMBL" id="CAJVPQ010006690">
    <property type="protein sequence ID" value="CAG8688340.1"/>
    <property type="molecule type" value="Genomic_DNA"/>
</dbReference>
<evidence type="ECO:0000313" key="3">
    <source>
        <dbReference type="Proteomes" id="UP000789570"/>
    </source>
</evidence>
<dbReference type="Proteomes" id="UP000789570">
    <property type="component" value="Unassembled WGS sequence"/>
</dbReference>
<proteinExistence type="predicted"/>
<evidence type="ECO:0000313" key="2">
    <source>
        <dbReference type="EMBL" id="CAG8688340.1"/>
    </source>
</evidence>
<name>A0A9N9ENN5_9GLOM</name>
<evidence type="ECO:0000256" key="1">
    <source>
        <dbReference type="SAM" id="MobiDB-lite"/>
    </source>
</evidence>
<accession>A0A9N9ENN5</accession>
<comment type="caution">
    <text evidence="2">The sequence shown here is derived from an EMBL/GenBank/DDBJ whole genome shotgun (WGS) entry which is preliminary data.</text>
</comment>